<accession>A0A512NHR8</accession>
<reference evidence="6 7" key="1">
    <citation type="submission" date="2019-07" db="EMBL/GenBank/DDBJ databases">
        <title>Whole genome shotgun sequence of Reyranella soli NBRC 108950.</title>
        <authorList>
            <person name="Hosoyama A."/>
            <person name="Uohara A."/>
            <person name="Ohji S."/>
            <person name="Ichikawa N."/>
        </authorList>
    </citation>
    <scope>NUCLEOTIDE SEQUENCE [LARGE SCALE GENOMIC DNA]</scope>
    <source>
        <strain evidence="6 7">NBRC 108950</strain>
    </source>
</reference>
<evidence type="ECO:0000259" key="5">
    <source>
        <dbReference type="PROSITE" id="PS51891"/>
    </source>
</evidence>
<evidence type="ECO:0000313" key="7">
    <source>
        <dbReference type="Proteomes" id="UP000321058"/>
    </source>
</evidence>
<comment type="caution">
    <text evidence="6">The sequence shown here is derived from an EMBL/GenBank/DDBJ whole genome shotgun (WGS) entry which is preliminary data.</text>
</comment>
<dbReference type="Proteomes" id="UP000321058">
    <property type="component" value="Unassembled WGS sequence"/>
</dbReference>
<keyword evidence="3" id="KW-0862">Zinc</keyword>
<dbReference type="EMBL" id="BKAJ01000101">
    <property type="protein sequence ID" value="GEP58503.1"/>
    <property type="molecule type" value="Genomic_DNA"/>
</dbReference>
<evidence type="ECO:0000256" key="1">
    <source>
        <dbReference type="ARBA" id="ARBA00005495"/>
    </source>
</evidence>
<dbReference type="InterPro" id="IPR011057">
    <property type="entry name" value="Mss4-like_sf"/>
</dbReference>
<dbReference type="AlphaFoldDB" id="A0A512NHR8"/>
<name>A0A512NHR8_9HYPH</name>
<keyword evidence="2" id="KW-0479">Metal-binding</keyword>
<keyword evidence="7" id="KW-1185">Reference proteome</keyword>
<dbReference type="PANTHER" id="PTHR33337:SF40">
    <property type="entry name" value="CENP-V_GFA DOMAIN-CONTAINING PROTEIN-RELATED"/>
    <property type="match status" value="1"/>
</dbReference>
<evidence type="ECO:0000313" key="6">
    <source>
        <dbReference type="EMBL" id="GEP58503.1"/>
    </source>
</evidence>
<dbReference type="Pfam" id="PF04828">
    <property type="entry name" value="GFA"/>
    <property type="match status" value="1"/>
</dbReference>
<gene>
    <name evidence="6" type="ORF">RSO01_56690</name>
</gene>
<dbReference type="GO" id="GO:0016846">
    <property type="term" value="F:carbon-sulfur lyase activity"/>
    <property type="evidence" value="ECO:0007669"/>
    <property type="project" value="InterPro"/>
</dbReference>
<dbReference type="SUPFAM" id="SSF51316">
    <property type="entry name" value="Mss4-like"/>
    <property type="match status" value="1"/>
</dbReference>
<organism evidence="6 7">
    <name type="scientific">Reyranella soli</name>
    <dbReference type="NCBI Taxonomy" id="1230389"/>
    <lineage>
        <taxon>Bacteria</taxon>
        <taxon>Pseudomonadati</taxon>
        <taxon>Pseudomonadota</taxon>
        <taxon>Alphaproteobacteria</taxon>
        <taxon>Hyphomicrobiales</taxon>
        <taxon>Reyranellaceae</taxon>
        <taxon>Reyranella</taxon>
    </lineage>
</organism>
<keyword evidence="4" id="KW-0456">Lyase</keyword>
<proteinExistence type="inferred from homology"/>
<evidence type="ECO:0000256" key="3">
    <source>
        <dbReference type="ARBA" id="ARBA00022833"/>
    </source>
</evidence>
<sequence length="141" mass="16053">MQHTGGCMCGAVRFNTTGEPSRVTICHCTWCQRRTGTAFGTEVVFSDGQVEMTGGEIARYRHISDESGRWLEVAFCRRCGTNLGFTLEAVPGVRTLPAGAFDDPAWITSDRYKFRHVFLKSRRDWSDLSPHVEQYERHFRS</sequence>
<dbReference type="GO" id="GO:0046872">
    <property type="term" value="F:metal ion binding"/>
    <property type="evidence" value="ECO:0007669"/>
    <property type="project" value="UniProtKB-KW"/>
</dbReference>
<evidence type="ECO:0000256" key="4">
    <source>
        <dbReference type="ARBA" id="ARBA00023239"/>
    </source>
</evidence>
<protein>
    <recommendedName>
        <fullName evidence="5">CENP-V/GFA domain-containing protein</fullName>
    </recommendedName>
</protein>
<dbReference type="OrthoDB" id="9807246at2"/>
<feature type="domain" description="CENP-V/GFA" evidence="5">
    <location>
        <begin position="3"/>
        <end position="113"/>
    </location>
</feature>
<evidence type="ECO:0000256" key="2">
    <source>
        <dbReference type="ARBA" id="ARBA00022723"/>
    </source>
</evidence>
<dbReference type="PANTHER" id="PTHR33337">
    <property type="entry name" value="GFA DOMAIN-CONTAINING PROTEIN"/>
    <property type="match status" value="1"/>
</dbReference>
<comment type="similarity">
    <text evidence="1">Belongs to the Gfa family.</text>
</comment>
<dbReference type="InterPro" id="IPR006913">
    <property type="entry name" value="CENP-V/GFA"/>
</dbReference>
<dbReference type="RefSeq" id="WP_147153798.1">
    <property type="nucleotide sequence ID" value="NZ_BKAJ01000101.1"/>
</dbReference>
<dbReference type="Gene3D" id="3.90.1590.10">
    <property type="entry name" value="glutathione-dependent formaldehyde- activating enzyme (gfa)"/>
    <property type="match status" value="1"/>
</dbReference>
<dbReference type="PROSITE" id="PS51891">
    <property type="entry name" value="CENP_V_GFA"/>
    <property type="match status" value="1"/>
</dbReference>